<keyword evidence="2" id="KW-0548">Nucleotidyltransferase</keyword>
<dbReference type="GO" id="GO:0003964">
    <property type="term" value="F:RNA-directed DNA polymerase activity"/>
    <property type="evidence" value="ECO:0007669"/>
    <property type="project" value="UniProtKB-KW"/>
</dbReference>
<gene>
    <name evidence="2" type="ORF">D0962_37425</name>
</gene>
<dbReference type="Pfam" id="PF00078">
    <property type="entry name" value="RVT_1"/>
    <property type="match status" value="1"/>
</dbReference>
<evidence type="ECO:0000313" key="3">
    <source>
        <dbReference type="Proteomes" id="UP000473574"/>
    </source>
</evidence>
<dbReference type="EMBL" id="QZCE01000003">
    <property type="protein sequence ID" value="NEZ68344.1"/>
    <property type="molecule type" value="Genomic_DNA"/>
</dbReference>
<dbReference type="InterPro" id="IPR043502">
    <property type="entry name" value="DNA/RNA_pol_sf"/>
</dbReference>
<feature type="domain" description="Reverse transcriptase" evidence="1">
    <location>
        <begin position="45"/>
        <end position="309"/>
    </location>
</feature>
<organism evidence="2 3">
    <name type="scientific">Adonisia turfae CCMR0082</name>
    <dbReference type="NCBI Taxonomy" id="2304604"/>
    <lineage>
        <taxon>Bacteria</taxon>
        <taxon>Bacillati</taxon>
        <taxon>Cyanobacteriota</taxon>
        <taxon>Adonisia</taxon>
        <taxon>Adonisia turfae</taxon>
    </lineage>
</organism>
<proteinExistence type="predicted"/>
<comment type="caution">
    <text evidence="2">The sequence shown here is derived from an EMBL/GenBank/DDBJ whole genome shotgun (WGS) entry which is preliminary data.</text>
</comment>
<dbReference type="AlphaFoldDB" id="A0A6M0SJ55"/>
<sequence>MESFLSKENFKLAFKRLQTSQRNLYKELYAEDLEIFGFSLEHNIEAFIHEIKNKVFSPDKSFKIFQPKKDNLVRPISLLKFKDLLIYQALINVIAESIYDEIIPYYNTIVFGNVITNPKDPDADNRIFFYKKWKYQWKKFTNKTKEYYENGYNFVSEFDIASFFDTIDHGILCQILDNKYNIDKDLLDILETCLIVWTGDSNHPTFERRHGIPQGPIASAFLADLYLLHLDLEFKTKARKLDTQYIRYVDDIRIFSRDKITGQKSIAYLDLLARDLGLIPQASKILIHEITDLNKLLKHQESKFSAIAREHKAKQGVLKSKTHKKLKKRFLDCFDENSDEQYLDKTIISFALYKLNSDPDIKAVILKHYEKIYTHFSAVLFYLRKHFSEDEEIRYWLINLLKDENLLFQHISALILKNFPDLPFMEDLYERHIEGDRRNWLLKYFMFRWLYENKKYEIIISHSLDDNYFLIRELNKFKSFCTIDDSYNNIFTRNLMKNKDSLIALQGLYFRLGDLCDITYDDAHTYNSYIQYQHSNRVINYTGYALKEDFRIENPENFFREEIWTDTNEYDEINQLFFRFNRFRKIDPSLALITLNSFNNLVYDKICQILSINKKDKDYGVNLDAGYITSKFPITNNCFMEINDKRNQNTEAHPYNKHGDIRVRIKFKELGRLIEKERRALDEICLRRL</sequence>
<dbReference type="InterPro" id="IPR000477">
    <property type="entry name" value="RT_dom"/>
</dbReference>
<name>A0A6M0SJ55_9CYAN</name>
<keyword evidence="2" id="KW-0808">Transferase</keyword>
<reference evidence="2 3" key="1">
    <citation type="journal article" date="2020" name="Microb. Ecol.">
        <title>Ecogenomics of the Marine Benthic Filamentous Cyanobacterium Adonisia.</title>
        <authorList>
            <person name="Walter J.M."/>
            <person name="Coutinho F.H."/>
            <person name="Leomil L."/>
            <person name="Hargreaves P.I."/>
            <person name="Campeao M.E."/>
            <person name="Vieira V.V."/>
            <person name="Silva B.S."/>
            <person name="Fistarol G.O."/>
            <person name="Salomon P.S."/>
            <person name="Sawabe T."/>
            <person name="Mino S."/>
            <person name="Hosokawa M."/>
            <person name="Miyashita H."/>
            <person name="Maruyama F."/>
            <person name="van Verk M.C."/>
            <person name="Dutilh B.E."/>
            <person name="Thompson C.C."/>
            <person name="Thompson F.L."/>
        </authorList>
    </citation>
    <scope>NUCLEOTIDE SEQUENCE [LARGE SCALE GENOMIC DNA]</scope>
    <source>
        <strain evidence="2 3">CCMR0082</strain>
    </source>
</reference>
<dbReference type="PANTHER" id="PTHR34047:SF8">
    <property type="entry name" value="PROTEIN YKFC"/>
    <property type="match status" value="1"/>
</dbReference>
<evidence type="ECO:0000313" key="2">
    <source>
        <dbReference type="EMBL" id="NEZ68344.1"/>
    </source>
</evidence>
<dbReference type="PANTHER" id="PTHR34047">
    <property type="entry name" value="NUCLEAR INTRON MATURASE 1, MITOCHONDRIAL-RELATED"/>
    <property type="match status" value="1"/>
</dbReference>
<dbReference type="PROSITE" id="PS50878">
    <property type="entry name" value="RT_POL"/>
    <property type="match status" value="1"/>
</dbReference>
<evidence type="ECO:0000259" key="1">
    <source>
        <dbReference type="PROSITE" id="PS50878"/>
    </source>
</evidence>
<dbReference type="SUPFAM" id="SSF56672">
    <property type="entry name" value="DNA/RNA polymerases"/>
    <property type="match status" value="1"/>
</dbReference>
<dbReference type="InterPro" id="IPR051083">
    <property type="entry name" value="GrpII_Intron_Splice-Mob/Def"/>
</dbReference>
<dbReference type="Proteomes" id="UP000473574">
    <property type="component" value="Unassembled WGS sequence"/>
</dbReference>
<accession>A0A6M0SJ55</accession>
<keyword evidence="2" id="KW-0695">RNA-directed DNA polymerase</keyword>
<dbReference type="CDD" id="cd01646">
    <property type="entry name" value="RT_Bac_retron_I"/>
    <property type="match status" value="1"/>
</dbReference>
<protein>
    <submittedName>
        <fullName evidence="2">RNA-directed DNA polymerase</fullName>
    </submittedName>
</protein>